<dbReference type="RefSeq" id="WP_048065095.1">
    <property type="nucleotide sequence ID" value="NZ_DUJU01000078.1"/>
</dbReference>
<evidence type="ECO:0000313" key="2">
    <source>
        <dbReference type="Proteomes" id="UP000600774"/>
    </source>
</evidence>
<dbReference type="Proteomes" id="UP000600774">
    <property type="component" value="Unassembled WGS sequence"/>
</dbReference>
<organism evidence="1 2">
    <name type="scientific">Methanosarcina acetivorans</name>
    <dbReference type="NCBI Taxonomy" id="2214"/>
    <lineage>
        <taxon>Archaea</taxon>
        <taxon>Methanobacteriati</taxon>
        <taxon>Methanobacteriota</taxon>
        <taxon>Stenosarchaea group</taxon>
        <taxon>Methanomicrobia</taxon>
        <taxon>Methanosarcinales</taxon>
        <taxon>Methanosarcinaceae</taxon>
        <taxon>Methanosarcina</taxon>
    </lineage>
</organism>
<evidence type="ECO:0008006" key="3">
    <source>
        <dbReference type="Google" id="ProtNLM"/>
    </source>
</evidence>
<protein>
    <recommendedName>
        <fullName evidence="3">DUF4177 domain-containing protein</fullName>
    </recommendedName>
</protein>
<dbReference type="EMBL" id="DUJU01000078">
    <property type="protein sequence ID" value="HIH93730.1"/>
    <property type="molecule type" value="Genomic_DNA"/>
</dbReference>
<sequence>MKKFEYKCVPILKLGRGTAEDLNRYGSEGWELVYVWVFWHYLKREIGYFKKSGFIIFRKLPG</sequence>
<proteinExistence type="predicted"/>
<dbReference type="AlphaFoldDB" id="A0A832SI17"/>
<name>A0A832SI17_9EURY</name>
<comment type="caution">
    <text evidence="1">The sequence shown here is derived from an EMBL/GenBank/DDBJ whole genome shotgun (WGS) entry which is preliminary data.</text>
</comment>
<gene>
    <name evidence="1" type="ORF">HA338_06700</name>
</gene>
<accession>A0A832SI17</accession>
<dbReference type="GeneID" id="24782732"/>
<evidence type="ECO:0000313" key="1">
    <source>
        <dbReference type="EMBL" id="HIH93730.1"/>
    </source>
</evidence>
<reference evidence="1" key="1">
    <citation type="journal article" date="2020" name="bioRxiv">
        <title>A rank-normalized archaeal taxonomy based on genome phylogeny resolves widespread incomplete and uneven classifications.</title>
        <authorList>
            <person name="Rinke C."/>
            <person name="Chuvochina M."/>
            <person name="Mussig A.J."/>
            <person name="Chaumeil P.-A."/>
            <person name="Waite D.W."/>
            <person name="Whitman W.B."/>
            <person name="Parks D.H."/>
            <person name="Hugenholtz P."/>
        </authorList>
    </citation>
    <scope>NUCLEOTIDE SEQUENCE</scope>
    <source>
        <strain evidence="1">UBA8876</strain>
    </source>
</reference>